<gene>
    <name evidence="2" type="ORF">KUTeg_014882</name>
</gene>
<name>A0ABQ9ENG9_TEGGR</name>
<dbReference type="InterPro" id="IPR056862">
    <property type="entry name" value="VWA7_N"/>
</dbReference>
<protein>
    <recommendedName>
        <fullName evidence="1">VWA7 N-terminal domain-containing protein</fullName>
    </recommendedName>
</protein>
<evidence type="ECO:0000313" key="2">
    <source>
        <dbReference type="EMBL" id="KAJ8306798.1"/>
    </source>
</evidence>
<comment type="caution">
    <text evidence="2">The sequence shown here is derived from an EMBL/GenBank/DDBJ whole genome shotgun (WGS) entry which is preliminary data.</text>
</comment>
<reference evidence="2 3" key="1">
    <citation type="submission" date="2022-12" db="EMBL/GenBank/DDBJ databases">
        <title>Chromosome-level genome of Tegillarca granosa.</title>
        <authorList>
            <person name="Kim J."/>
        </authorList>
    </citation>
    <scope>NUCLEOTIDE SEQUENCE [LARGE SCALE GENOMIC DNA]</scope>
    <source>
        <strain evidence="2">Teg-2019</strain>
        <tissue evidence="2">Adductor muscle</tissue>
    </source>
</reference>
<organism evidence="2 3">
    <name type="scientific">Tegillarca granosa</name>
    <name type="common">Malaysian cockle</name>
    <name type="synonym">Anadara granosa</name>
    <dbReference type="NCBI Taxonomy" id="220873"/>
    <lineage>
        <taxon>Eukaryota</taxon>
        <taxon>Metazoa</taxon>
        <taxon>Spiralia</taxon>
        <taxon>Lophotrochozoa</taxon>
        <taxon>Mollusca</taxon>
        <taxon>Bivalvia</taxon>
        <taxon>Autobranchia</taxon>
        <taxon>Pteriomorphia</taxon>
        <taxon>Arcoida</taxon>
        <taxon>Arcoidea</taxon>
        <taxon>Arcidae</taxon>
        <taxon>Tegillarca</taxon>
    </lineage>
</organism>
<dbReference type="Proteomes" id="UP001217089">
    <property type="component" value="Unassembled WGS sequence"/>
</dbReference>
<proteinExistence type="predicted"/>
<feature type="domain" description="VWA7 N-terminal" evidence="1">
    <location>
        <begin position="11"/>
        <end position="42"/>
    </location>
</feature>
<evidence type="ECO:0000259" key="1">
    <source>
        <dbReference type="Pfam" id="PF25107"/>
    </source>
</evidence>
<dbReference type="Pfam" id="PF25107">
    <property type="entry name" value="VWA7_N"/>
    <property type="match status" value="1"/>
</dbReference>
<evidence type="ECO:0000313" key="3">
    <source>
        <dbReference type="Proteomes" id="UP001217089"/>
    </source>
</evidence>
<sequence length="62" mass="7768">MQTLRDRLLFILNSSSPDYETAREVIGQYLHILQMFYSNTNWDRVIWREHLQRLRYFQLLMF</sequence>
<accession>A0ABQ9ENG9</accession>
<keyword evidence="3" id="KW-1185">Reference proteome</keyword>
<dbReference type="EMBL" id="JARBDR010000793">
    <property type="protein sequence ID" value="KAJ8306798.1"/>
    <property type="molecule type" value="Genomic_DNA"/>
</dbReference>